<dbReference type="EMBL" id="LHQR01000072">
    <property type="protein sequence ID" value="KXG45341.1"/>
    <property type="molecule type" value="Genomic_DNA"/>
</dbReference>
<dbReference type="STRING" id="5078.A0A135L8Q3"/>
<dbReference type="PANTHER" id="PTHR37490:SF2">
    <property type="match status" value="1"/>
</dbReference>
<evidence type="ECO:0000313" key="3">
    <source>
        <dbReference type="Proteomes" id="UP000070168"/>
    </source>
</evidence>
<keyword evidence="3" id="KW-1185">Reference proteome</keyword>
<gene>
    <name evidence="2" type="ORF">PGRI_042540</name>
</gene>
<reference evidence="2 3" key="1">
    <citation type="journal article" date="2016" name="BMC Genomics">
        <title>Genome sequencing and secondary metabolism of the postharvest pathogen Penicillium griseofulvum.</title>
        <authorList>
            <person name="Banani H."/>
            <person name="Marcet-Houben M."/>
            <person name="Ballester A.R."/>
            <person name="Abbruscato P."/>
            <person name="Gonzalez-Candelas L."/>
            <person name="Gabaldon T."/>
            <person name="Spadaro D."/>
        </authorList>
    </citation>
    <scope>NUCLEOTIDE SEQUENCE [LARGE SCALE GENOMIC DNA]</scope>
    <source>
        <strain evidence="2 3">PG3</strain>
    </source>
</reference>
<dbReference type="RefSeq" id="XP_040643877.1">
    <property type="nucleotide sequence ID" value="XM_040791967.1"/>
</dbReference>
<dbReference type="OrthoDB" id="426718at2759"/>
<dbReference type="InterPro" id="IPR021838">
    <property type="entry name" value="DUF3431"/>
</dbReference>
<sequence length="141" mass="15932">MKMKAHMSVPTGHPGGTPQPNTKVSHIPEHRESKDVALIAAKTINEDVGWILDFCKEFKCTPYIYTMDEVPEDGFLVPYTLKGNEAGAYLTYIVDHFYDLHPYNIFIHGAEHHWHSDIAGSRTSDALSNLRVEAMAFTRTK</sequence>
<dbReference type="PANTHER" id="PTHR37490">
    <property type="entry name" value="EXPRESSED PROTEIN"/>
    <property type="match status" value="1"/>
</dbReference>
<dbReference type="Pfam" id="PF11913">
    <property type="entry name" value="DUF3431"/>
    <property type="match status" value="1"/>
</dbReference>
<dbReference type="AlphaFoldDB" id="A0A135L8Q3"/>
<evidence type="ECO:0000313" key="2">
    <source>
        <dbReference type="EMBL" id="KXG45341.1"/>
    </source>
</evidence>
<protein>
    <submittedName>
        <fullName evidence="2">Uncharacterized protein</fullName>
    </submittedName>
</protein>
<dbReference type="Proteomes" id="UP000070168">
    <property type="component" value="Unassembled WGS sequence"/>
</dbReference>
<accession>A0A135L8Q3</accession>
<comment type="caution">
    <text evidence="2">The sequence shown here is derived from an EMBL/GenBank/DDBJ whole genome shotgun (WGS) entry which is preliminary data.</text>
</comment>
<proteinExistence type="predicted"/>
<name>A0A135L8Q3_PENPA</name>
<evidence type="ECO:0000256" key="1">
    <source>
        <dbReference type="SAM" id="MobiDB-lite"/>
    </source>
</evidence>
<dbReference type="GeneID" id="63707267"/>
<organism evidence="2 3">
    <name type="scientific">Penicillium patulum</name>
    <name type="common">Penicillium griseofulvum</name>
    <dbReference type="NCBI Taxonomy" id="5078"/>
    <lineage>
        <taxon>Eukaryota</taxon>
        <taxon>Fungi</taxon>
        <taxon>Dikarya</taxon>
        <taxon>Ascomycota</taxon>
        <taxon>Pezizomycotina</taxon>
        <taxon>Eurotiomycetes</taxon>
        <taxon>Eurotiomycetidae</taxon>
        <taxon>Eurotiales</taxon>
        <taxon>Aspergillaceae</taxon>
        <taxon>Penicillium</taxon>
    </lineage>
</organism>
<feature type="region of interest" description="Disordered" evidence="1">
    <location>
        <begin position="1"/>
        <end position="28"/>
    </location>
</feature>